<dbReference type="EMBL" id="FOZG01000002">
    <property type="protein sequence ID" value="SFR98944.1"/>
    <property type="molecule type" value="Genomic_DNA"/>
</dbReference>
<dbReference type="InterPro" id="IPR041492">
    <property type="entry name" value="HAD_2"/>
</dbReference>
<dbReference type="RefSeq" id="WP_093314755.1">
    <property type="nucleotide sequence ID" value="NZ_FOZG01000002.1"/>
</dbReference>
<dbReference type="STRING" id="1166337.SAMN05192580_2351"/>
<dbReference type="PRINTS" id="PR00413">
    <property type="entry name" value="HADHALOGNASE"/>
</dbReference>
<dbReference type="AlphaFoldDB" id="A0A1I6L692"/>
<evidence type="ECO:0000313" key="1">
    <source>
        <dbReference type="EMBL" id="SFR98944.1"/>
    </source>
</evidence>
<reference evidence="1 2" key="1">
    <citation type="submission" date="2016-10" db="EMBL/GenBank/DDBJ databases">
        <authorList>
            <person name="de Groot N.N."/>
        </authorList>
    </citation>
    <scope>NUCLEOTIDE SEQUENCE [LARGE SCALE GENOMIC DNA]</scope>
    <source>
        <strain evidence="1 2">S5-249</strain>
    </source>
</reference>
<protein>
    <submittedName>
        <fullName evidence="1">Sugar-phosphatase</fullName>
    </submittedName>
</protein>
<organism evidence="1 2">
    <name type="scientific">Sphingomonas jatrophae</name>
    <dbReference type="NCBI Taxonomy" id="1166337"/>
    <lineage>
        <taxon>Bacteria</taxon>
        <taxon>Pseudomonadati</taxon>
        <taxon>Pseudomonadota</taxon>
        <taxon>Alphaproteobacteria</taxon>
        <taxon>Sphingomonadales</taxon>
        <taxon>Sphingomonadaceae</taxon>
        <taxon>Sphingomonas</taxon>
    </lineage>
</organism>
<evidence type="ECO:0000313" key="2">
    <source>
        <dbReference type="Proteomes" id="UP000198824"/>
    </source>
</evidence>
<dbReference type="SFLD" id="SFLDG01129">
    <property type="entry name" value="C1.5:_HAD__Beta-PGM__Phosphata"/>
    <property type="match status" value="1"/>
</dbReference>
<name>A0A1I6L692_9SPHN</name>
<dbReference type="Pfam" id="PF13419">
    <property type="entry name" value="HAD_2"/>
    <property type="match status" value="1"/>
</dbReference>
<dbReference type="OrthoDB" id="9797743at2"/>
<dbReference type="SUPFAM" id="SSF56784">
    <property type="entry name" value="HAD-like"/>
    <property type="match status" value="1"/>
</dbReference>
<dbReference type="InterPro" id="IPR006439">
    <property type="entry name" value="HAD-SF_hydro_IA"/>
</dbReference>
<dbReference type="Gene3D" id="3.40.50.1000">
    <property type="entry name" value="HAD superfamily/HAD-like"/>
    <property type="match status" value="1"/>
</dbReference>
<dbReference type="NCBIfam" id="TIGR01509">
    <property type="entry name" value="HAD-SF-IA-v3"/>
    <property type="match status" value="1"/>
</dbReference>
<sequence>MATPEALLARRRLFIFDLDGTLADTSPIHAAAFSAAFAPHGIAVDYATIEGFATDAAVRTLLAGAGRPAEAATVAALVAAKRAAARNGLAAVREVAGAGAFVAHAAAAGHRLALCTSGARETVERTLASIGLADRFECVITADDVTRAKPAPDGFLAALARTGVAARDALVFEDSAAGLAAAQAAGIDAIRIGAGHAGWGQLSAALAGVAA</sequence>
<dbReference type="InterPro" id="IPR023214">
    <property type="entry name" value="HAD_sf"/>
</dbReference>
<dbReference type="Proteomes" id="UP000198824">
    <property type="component" value="Unassembled WGS sequence"/>
</dbReference>
<keyword evidence="2" id="KW-1185">Reference proteome</keyword>
<dbReference type="SFLD" id="SFLDS00003">
    <property type="entry name" value="Haloacid_Dehalogenase"/>
    <property type="match status" value="1"/>
</dbReference>
<dbReference type="InterPro" id="IPR051806">
    <property type="entry name" value="HAD-like_SPP"/>
</dbReference>
<proteinExistence type="predicted"/>
<dbReference type="InterPro" id="IPR023198">
    <property type="entry name" value="PGP-like_dom2"/>
</dbReference>
<accession>A0A1I6L692</accession>
<dbReference type="GO" id="GO:0050308">
    <property type="term" value="F:sugar-phosphatase activity"/>
    <property type="evidence" value="ECO:0007669"/>
    <property type="project" value="TreeGrafter"/>
</dbReference>
<dbReference type="PANTHER" id="PTHR43481:SF4">
    <property type="entry name" value="GLYCEROL-1-PHOSPHATE PHOSPHOHYDROLASE 1-RELATED"/>
    <property type="match status" value="1"/>
</dbReference>
<dbReference type="InterPro" id="IPR036412">
    <property type="entry name" value="HAD-like_sf"/>
</dbReference>
<dbReference type="PANTHER" id="PTHR43481">
    <property type="entry name" value="FRUCTOSE-1-PHOSPHATE PHOSPHATASE"/>
    <property type="match status" value="1"/>
</dbReference>
<dbReference type="Gene3D" id="1.10.150.240">
    <property type="entry name" value="Putative phosphatase, domain 2"/>
    <property type="match status" value="1"/>
</dbReference>
<gene>
    <name evidence="1" type="ORF">SAMN05192580_2351</name>
</gene>